<dbReference type="AlphaFoldDB" id="A0AAV6M188"/>
<dbReference type="EMBL" id="JAGKQH010000018">
    <property type="protein sequence ID" value="KAG6573567.1"/>
    <property type="molecule type" value="Genomic_DNA"/>
</dbReference>
<gene>
    <name evidence="2" type="primary">NHX6</name>
    <name evidence="2" type="ORF">SDJN03_27454</name>
</gene>
<evidence type="ECO:0000313" key="2">
    <source>
        <dbReference type="EMBL" id="KAG6573567.1"/>
    </source>
</evidence>
<reference evidence="2 3" key="1">
    <citation type="journal article" date="2021" name="Hortic Res">
        <title>The domestication of Cucurbita argyrosperma as revealed by the genome of its wild relative.</title>
        <authorList>
            <person name="Barrera-Redondo J."/>
            <person name="Sanchez-de la Vega G."/>
            <person name="Aguirre-Liguori J.A."/>
            <person name="Castellanos-Morales G."/>
            <person name="Gutierrez-Guerrero Y.T."/>
            <person name="Aguirre-Dugua X."/>
            <person name="Aguirre-Planter E."/>
            <person name="Tenaillon M.I."/>
            <person name="Lira-Saade R."/>
            <person name="Eguiarte L.E."/>
        </authorList>
    </citation>
    <scope>NUCLEOTIDE SEQUENCE [LARGE SCALE GENOMIC DNA]</scope>
    <source>
        <strain evidence="2">JBR-2021</strain>
    </source>
</reference>
<feature type="non-terminal residue" evidence="2">
    <location>
        <position position="1"/>
    </location>
</feature>
<evidence type="ECO:0000256" key="1">
    <source>
        <dbReference type="SAM" id="MobiDB-lite"/>
    </source>
</evidence>
<organism evidence="2 3">
    <name type="scientific">Cucurbita argyrosperma subsp. sororia</name>
    <dbReference type="NCBI Taxonomy" id="37648"/>
    <lineage>
        <taxon>Eukaryota</taxon>
        <taxon>Viridiplantae</taxon>
        <taxon>Streptophyta</taxon>
        <taxon>Embryophyta</taxon>
        <taxon>Tracheophyta</taxon>
        <taxon>Spermatophyta</taxon>
        <taxon>Magnoliopsida</taxon>
        <taxon>eudicotyledons</taxon>
        <taxon>Gunneridae</taxon>
        <taxon>Pentapetalae</taxon>
        <taxon>rosids</taxon>
        <taxon>fabids</taxon>
        <taxon>Cucurbitales</taxon>
        <taxon>Cucurbitaceae</taxon>
        <taxon>Cucurbiteae</taxon>
        <taxon>Cucurbita</taxon>
    </lineage>
</organism>
<feature type="region of interest" description="Disordered" evidence="1">
    <location>
        <begin position="84"/>
        <end position="104"/>
    </location>
</feature>
<name>A0AAV6M188_9ROSI</name>
<protein>
    <submittedName>
        <fullName evidence="2">Sodium/hydrogen exchanger 6</fullName>
    </submittedName>
</protein>
<dbReference type="Proteomes" id="UP000685013">
    <property type="component" value="Chromosome 18"/>
</dbReference>
<comment type="caution">
    <text evidence="2">The sequence shown here is derived from an EMBL/GenBank/DDBJ whole genome shotgun (WGS) entry which is preliminary data.</text>
</comment>
<evidence type="ECO:0000313" key="3">
    <source>
        <dbReference type="Proteomes" id="UP000685013"/>
    </source>
</evidence>
<keyword evidence="3" id="KW-1185">Reference proteome</keyword>
<sequence length="104" mass="11680">MERQASEWVLLIGGSTGTMLEVLQVVGGNDNHEYALTESTDVSHGYITHNEEGSSRNKTKRKLKEFHESSTIFTSLNRNYLTPFFKSRSGDDEENGNSRPIRGS</sequence>
<accession>A0AAV6M188</accession>
<proteinExistence type="predicted"/>